<sequence length="206" mass="22552">MKRQSIPVSSKKSVASGFFVTDGDSFWFLTCAHILTGLRHASNNWQNWNQSITLHAAGGRKLVIELFQGDGSPLFSWLHDSVNGKNVEDVVSVRLSSNQVKLFHDYTFFELEKISNPNLSSMVNIFGYPSFDYRIQTNPQESTKKGAVIGRGCQFLQLNVLSEDGFSGGPAVFEESLVGIVSGNLGGGAVRAAIVQMSGIESRLFI</sequence>
<dbReference type="Proteomes" id="UP000663508">
    <property type="component" value="Chromosome"/>
</dbReference>
<evidence type="ECO:0000313" key="2">
    <source>
        <dbReference type="Proteomes" id="UP000663508"/>
    </source>
</evidence>
<dbReference type="InterPro" id="IPR009003">
    <property type="entry name" value="Peptidase_S1_PA"/>
</dbReference>
<dbReference type="InterPro" id="IPR043504">
    <property type="entry name" value="Peptidase_S1_PA_chymotrypsin"/>
</dbReference>
<dbReference type="RefSeq" id="WP_207181673.1">
    <property type="nucleotide sequence ID" value="NZ_AP024145.1"/>
</dbReference>
<dbReference type="SUPFAM" id="SSF50494">
    <property type="entry name" value="Trypsin-like serine proteases"/>
    <property type="match status" value="1"/>
</dbReference>
<name>A0A8H8WQJ6_9HYPH</name>
<evidence type="ECO:0000313" key="1">
    <source>
        <dbReference type="EMBL" id="BCM82489.1"/>
    </source>
</evidence>
<dbReference type="KEGG" id="mind:mvi_09500"/>
<reference evidence="1" key="1">
    <citation type="submission" date="2020-11" db="EMBL/GenBank/DDBJ databases">
        <title>Complete genome sequence of a novel pathogenic Methylobacterium strain isolated from rice in Vietnam.</title>
        <authorList>
            <person name="Lai K."/>
            <person name="Okazaki S."/>
            <person name="Higashi K."/>
            <person name="Mori H."/>
            <person name="Toyoda A."/>
            <person name="Kurokawa K."/>
        </authorList>
    </citation>
    <scope>NUCLEOTIDE SEQUENCE</scope>
    <source>
        <strain evidence="1">VL1</strain>
    </source>
</reference>
<dbReference type="EMBL" id="AP024145">
    <property type="protein sequence ID" value="BCM82489.1"/>
    <property type="molecule type" value="Genomic_DNA"/>
</dbReference>
<accession>A0A8H8WQJ6</accession>
<proteinExistence type="predicted"/>
<evidence type="ECO:0008006" key="3">
    <source>
        <dbReference type="Google" id="ProtNLM"/>
    </source>
</evidence>
<gene>
    <name evidence="1" type="ORF">mvi_09500</name>
</gene>
<dbReference type="Pfam" id="PF13365">
    <property type="entry name" value="Trypsin_2"/>
    <property type="match status" value="1"/>
</dbReference>
<organism evidence="1 2">
    <name type="scientific">Methylobacterium indicum</name>
    <dbReference type="NCBI Taxonomy" id="1775910"/>
    <lineage>
        <taxon>Bacteria</taxon>
        <taxon>Pseudomonadati</taxon>
        <taxon>Pseudomonadota</taxon>
        <taxon>Alphaproteobacteria</taxon>
        <taxon>Hyphomicrobiales</taxon>
        <taxon>Methylobacteriaceae</taxon>
        <taxon>Methylobacterium</taxon>
    </lineage>
</organism>
<dbReference type="Gene3D" id="2.40.10.10">
    <property type="entry name" value="Trypsin-like serine proteases"/>
    <property type="match status" value="2"/>
</dbReference>
<protein>
    <recommendedName>
        <fullName evidence="3">Serine protease</fullName>
    </recommendedName>
</protein>
<dbReference type="AlphaFoldDB" id="A0A8H8WQJ6"/>